<evidence type="ECO:0000256" key="1">
    <source>
        <dbReference type="SAM" id="SignalP"/>
    </source>
</evidence>
<dbReference type="Proteomes" id="UP000183339">
    <property type="component" value="Unassembled WGS sequence"/>
</dbReference>
<dbReference type="RefSeq" id="WP_074703803.1">
    <property type="nucleotide sequence ID" value="NZ_FOHI01000001.1"/>
</dbReference>
<evidence type="ECO:0000313" key="3">
    <source>
        <dbReference type="Proteomes" id="UP000183339"/>
    </source>
</evidence>
<dbReference type="OrthoDB" id="8563325at2"/>
<gene>
    <name evidence="2" type="ORF">SAMN05216412_101197</name>
</gene>
<feature type="chain" id="PRO_5010253080" evidence="1">
    <location>
        <begin position="27"/>
        <end position="133"/>
    </location>
</feature>
<proteinExistence type="predicted"/>
<sequence length="133" mass="14696">MISRKWTTFVCVLTLVFSSGCSVFMAAKQPDKKNVDLFRIGTPRPMLLGEFGAPATSEIRNGRKHEIFKFVQGYSTGVKAGRALFHGAADVMTLGLWEVVGTPAEAVFSGDEMAFEVSYDRNNRIDQVTTIKK</sequence>
<name>A0A1H9YFE1_9PROT</name>
<reference evidence="2 3" key="1">
    <citation type="submission" date="2016-10" db="EMBL/GenBank/DDBJ databases">
        <authorList>
            <person name="de Groot N.N."/>
        </authorList>
    </citation>
    <scope>NUCLEOTIDE SEQUENCE [LARGE SCALE GENOMIC DNA]</scope>
    <source>
        <strain evidence="2 3">Nl7</strain>
    </source>
</reference>
<dbReference type="EMBL" id="FOHI01000001">
    <property type="protein sequence ID" value="SES67624.1"/>
    <property type="molecule type" value="Genomic_DNA"/>
</dbReference>
<dbReference type="PROSITE" id="PS51257">
    <property type="entry name" value="PROKAR_LIPOPROTEIN"/>
    <property type="match status" value="1"/>
</dbReference>
<organism evidence="2 3">
    <name type="scientific">Nitrosospira multiformis</name>
    <dbReference type="NCBI Taxonomy" id="1231"/>
    <lineage>
        <taxon>Bacteria</taxon>
        <taxon>Pseudomonadati</taxon>
        <taxon>Pseudomonadota</taxon>
        <taxon>Betaproteobacteria</taxon>
        <taxon>Nitrosomonadales</taxon>
        <taxon>Nitrosomonadaceae</taxon>
        <taxon>Nitrosospira</taxon>
    </lineage>
</organism>
<dbReference type="AlphaFoldDB" id="A0A1H9YFE1"/>
<protein>
    <submittedName>
        <fullName evidence="2">Beta-barrel assembly machine subunit BamE</fullName>
    </submittedName>
</protein>
<accession>A0A1H9YFE1</accession>
<evidence type="ECO:0000313" key="2">
    <source>
        <dbReference type="EMBL" id="SES67624.1"/>
    </source>
</evidence>
<feature type="signal peptide" evidence="1">
    <location>
        <begin position="1"/>
        <end position="26"/>
    </location>
</feature>
<keyword evidence="1" id="KW-0732">Signal</keyword>